<dbReference type="SUPFAM" id="SSF53756">
    <property type="entry name" value="UDP-Glycosyltransferase/glycogen phosphorylase"/>
    <property type="match status" value="1"/>
</dbReference>
<gene>
    <name evidence="1" type="ORF">C427_1643</name>
</gene>
<dbReference type="Proteomes" id="UP000011864">
    <property type="component" value="Chromosome"/>
</dbReference>
<dbReference type="OrthoDB" id="9807209at2"/>
<evidence type="ECO:0000313" key="2">
    <source>
        <dbReference type="Proteomes" id="UP000011864"/>
    </source>
</evidence>
<dbReference type="eggNOG" id="COG0438">
    <property type="taxonomic scope" value="Bacteria"/>
</dbReference>
<reference evidence="1 2" key="1">
    <citation type="journal article" date="2013" name="Genome Announc.">
        <title>Complete Genome Sequence of Glaciecola psychrophila Strain 170T.</title>
        <authorList>
            <person name="Yin J."/>
            <person name="Chen J."/>
            <person name="Liu G."/>
            <person name="Yu Y."/>
            <person name="Song L."/>
            <person name="Wang X."/>
            <person name="Qu X."/>
        </authorList>
    </citation>
    <scope>NUCLEOTIDE SEQUENCE [LARGE SCALE GENOMIC DNA]</scope>
    <source>
        <strain evidence="1 2">170</strain>
    </source>
</reference>
<dbReference type="EMBL" id="CP003837">
    <property type="protein sequence ID" value="AGH43752.1"/>
    <property type="molecule type" value="Genomic_DNA"/>
</dbReference>
<dbReference type="PATRIC" id="fig|1129794.4.peg.1627"/>
<sequence>MKKIVILTPRFPFPVIGGDRLRIYFLCKELSKHFSLTLLSLCESKEEMEMDVSDDTVFDNIERVYMPKWRSYFNCLCCLPTKTPLQVAYYKNNEFQKKLITLSKVNDAVFSHLVRVSEYTKNINLPKIIELTDAISMNYERVSGLAKSFGFKNLVYSLEQSRLKKYEKSIATKFDYSVLVSQIDKDYLFHPDDAVYERVLVCSNGVDTQTLSYEYGKGYKQLIFIGNLYSIQNLDAAYWFAKNVMPSLREIDDYTFKIVGRIKSNDAKKFDQFDAVYLTGSVESILDEVRGSLAGICSVRLGAGVQNKILEYMSLGIPTITSSTGLEGIEATPDKNILVADKPSEYINAILKLSKDATFAETISLNARNYVVSKHSWGTRVLPVIKACKSLLIDNHIES</sequence>
<dbReference type="RefSeq" id="WP_007634916.1">
    <property type="nucleotide sequence ID" value="NC_020514.1"/>
</dbReference>
<protein>
    <recommendedName>
        <fullName evidence="3">Glycosyltransferase</fullName>
    </recommendedName>
</protein>
<evidence type="ECO:0000313" key="1">
    <source>
        <dbReference type="EMBL" id="AGH43752.1"/>
    </source>
</evidence>
<dbReference type="Pfam" id="PF13692">
    <property type="entry name" value="Glyco_trans_1_4"/>
    <property type="match status" value="1"/>
</dbReference>
<dbReference type="KEGG" id="gps:C427_1643"/>
<proteinExistence type="predicted"/>
<evidence type="ECO:0008006" key="3">
    <source>
        <dbReference type="Google" id="ProtNLM"/>
    </source>
</evidence>
<organism evidence="1 2">
    <name type="scientific">Paraglaciecola psychrophila 170</name>
    <dbReference type="NCBI Taxonomy" id="1129794"/>
    <lineage>
        <taxon>Bacteria</taxon>
        <taxon>Pseudomonadati</taxon>
        <taxon>Pseudomonadota</taxon>
        <taxon>Gammaproteobacteria</taxon>
        <taxon>Alteromonadales</taxon>
        <taxon>Alteromonadaceae</taxon>
        <taxon>Paraglaciecola</taxon>
    </lineage>
</organism>
<name>K7A530_9ALTE</name>
<keyword evidence="2" id="KW-1185">Reference proteome</keyword>
<accession>K7A530</accession>
<dbReference type="HOGENOM" id="CLU_028014_3_0_6"/>
<dbReference type="AlphaFoldDB" id="K7A530"/>
<dbReference type="STRING" id="1129794.C427_1643"/>
<dbReference type="Gene3D" id="3.40.50.2000">
    <property type="entry name" value="Glycogen Phosphorylase B"/>
    <property type="match status" value="1"/>
</dbReference>